<dbReference type="InterPro" id="IPR037883">
    <property type="entry name" value="Knr4/Smi1-like_sf"/>
</dbReference>
<gene>
    <name evidence="2" type="ORF">E8L90_19165</name>
</gene>
<evidence type="ECO:0000259" key="1">
    <source>
        <dbReference type="SMART" id="SM00860"/>
    </source>
</evidence>
<dbReference type="OrthoDB" id="1190024at2"/>
<accession>A0A4V5TJ03</accession>
<dbReference type="InterPro" id="IPR018958">
    <property type="entry name" value="Knr4/Smi1-like_dom"/>
</dbReference>
<protein>
    <submittedName>
        <fullName evidence="2">SMI1/KNR4 family protein</fullName>
    </submittedName>
</protein>
<comment type="caution">
    <text evidence="2">The sequence shown here is derived from an EMBL/GenBank/DDBJ whole genome shotgun (WGS) entry which is preliminary data.</text>
</comment>
<organism evidence="2 3">
    <name type="scientific">Brevibacillus antibioticus</name>
    <dbReference type="NCBI Taxonomy" id="2570228"/>
    <lineage>
        <taxon>Bacteria</taxon>
        <taxon>Bacillati</taxon>
        <taxon>Bacillota</taxon>
        <taxon>Bacilli</taxon>
        <taxon>Bacillales</taxon>
        <taxon>Paenibacillaceae</taxon>
        <taxon>Brevibacillus</taxon>
    </lineage>
</organism>
<keyword evidence="3" id="KW-1185">Reference proteome</keyword>
<evidence type="ECO:0000313" key="2">
    <source>
        <dbReference type="EMBL" id="TKI57403.1"/>
    </source>
</evidence>
<dbReference type="AlphaFoldDB" id="A0A4V5TJ03"/>
<dbReference type="RefSeq" id="WP_137030843.1">
    <property type="nucleotide sequence ID" value="NZ_SZNK01000001.1"/>
</dbReference>
<reference evidence="2 3" key="1">
    <citation type="submission" date="2019-04" db="EMBL/GenBank/DDBJ databases">
        <title>Whole genome sequencing of Brevibacillus sp. TGS2-1.</title>
        <authorList>
            <person name="Choi A."/>
        </authorList>
    </citation>
    <scope>NUCLEOTIDE SEQUENCE [LARGE SCALE GENOMIC DNA]</scope>
    <source>
        <strain evidence="2 3">TGS2-1</strain>
    </source>
</reference>
<dbReference type="SMART" id="SM00860">
    <property type="entry name" value="SMI1_KNR4"/>
    <property type="match status" value="1"/>
</dbReference>
<evidence type="ECO:0000313" key="3">
    <source>
        <dbReference type="Proteomes" id="UP000307841"/>
    </source>
</evidence>
<dbReference type="EMBL" id="SZNK01000001">
    <property type="protein sequence ID" value="TKI57403.1"/>
    <property type="molecule type" value="Genomic_DNA"/>
</dbReference>
<dbReference type="Gene3D" id="3.40.1580.10">
    <property type="entry name" value="SMI1/KNR4-like"/>
    <property type="match status" value="1"/>
</dbReference>
<dbReference type="Proteomes" id="UP000307841">
    <property type="component" value="Unassembled WGS sequence"/>
</dbReference>
<dbReference type="Pfam" id="PF09346">
    <property type="entry name" value="SMI1_KNR4"/>
    <property type="match status" value="1"/>
</dbReference>
<dbReference type="SUPFAM" id="SSF160631">
    <property type="entry name" value="SMI1/KNR4-like"/>
    <property type="match status" value="1"/>
</dbReference>
<proteinExistence type="predicted"/>
<sequence length="356" mass="40790">MKDTAPKSAFIIKVEEMLDQYHSLYDGNCPYVLNEQLTWEQIEQFESSAHIVLPQDYKDFLLHIGNGGTRAKQFPLSLSHAKRCLEESLRKTVGLEYMSLPFSLDKCNSCFDEDLDETQDDTITDDGYDQMITEALHGTITLHNDGCGYFIVMIVSGELAGKLYYIDTCNGQGARFVSDSFAEYYLEWLNQQMTQRLAYLEHNDRFACVITDVKLGGNVRDLHVRKLNNDFLFQFEYFCPGDFMLEGGYSEHTKVNDHLVVSLYMEHISYSVLEVTQVDKRTEPSITHVGKRSLHEVIGRVNRLFTHDIGGNHFPLYVEGLEQEILIKGVKDIAVSVGEVYKIRGRLSGEVYRITR</sequence>
<name>A0A4V5TJ03_9BACL</name>
<feature type="domain" description="Knr4/Smi1-like" evidence="1">
    <location>
        <begin position="36"/>
        <end position="191"/>
    </location>
</feature>